<comment type="caution">
    <text evidence="2">The sequence shown here is derived from an EMBL/GenBank/DDBJ whole genome shotgun (WGS) entry which is preliminary data.</text>
</comment>
<keyword evidence="3" id="KW-1185">Reference proteome</keyword>
<organism evidence="2 3">
    <name type="scientific">Pleurodeles waltl</name>
    <name type="common">Iberian ribbed newt</name>
    <dbReference type="NCBI Taxonomy" id="8319"/>
    <lineage>
        <taxon>Eukaryota</taxon>
        <taxon>Metazoa</taxon>
        <taxon>Chordata</taxon>
        <taxon>Craniata</taxon>
        <taxon>Vertebrata</taxon>
        <taxon>Euteleostomi</taxon>
        <taxon>Amphibia</taxon>
        <taxon>Batrachia</taxon>
        <taxon>Caudata</taxon>
        <taxon>Salamandroidea</taxon>
        <taxon>Salamandridae</taxon>
        <taxon>Pleurodelinae</taxon>
        <taxon>Pleurodeles</taxon>
    </lineage>
</organism>
<name>A0AAV7N1U4_PLEWA</name>
<reference evidence="2" key="1">
    <citation type="journal article" date="2022" name="bioRxiv">
        <title>Sequencing and chromosome-scale assembly of the giantPleurodeles waltlgenome.</title>
        <authorList>
            <person name="Brown T."/>
            <person name="Elewa A."/>
            <person name="Iarovenko S."/>
            <person name="Subramanian E."/>
            <person name="Araus A.J."/>
            <person name="Petzold A."/>
            <person name="Susuki M."/>
            <person name="Suzuki K.-i.T."/>
            <person name="Hayashi T."/>
            <person name="Toyoda A."/>
            <person name="Oliveira C."/>
            <person name="Osipova E."/>
            <person name="Leigh N.D."/>
            <person name="Simon A."/>
            <person name="Yun M.H."/>
        </authorList>
    </citation>
    <scope>NUCLEOTIDE SEQUENCE</scope>
    <source>
        <strain evidence="2">20211129_DDA</strain>
        <tissue evidence="2">Liver</tissue>
    </source>
</reference>
<dbReference type="Proteomes" id="UP001066276">
    <property type="component" value="Chromosome 9"/>
</dbReference>
<keyword evidence="1" id="KW-0732">Signal</keyword>
<dbReference type="EMBL" id="JANPWB010000013">
    <property type="protein sequence ID" value="KAJ1108512.1"/>
    <property type="molecule type" value="Genomic_DNA"/>
</dbReference>
<dbReference type="AlphaFoldDB" id="A0AAV7N1U4"/>
<feature type="signal peptide" evidence="1">
    <location>
        <begin position="1"/>
        <end position="22"/>
    </location>
</feature>
<evidence type="ECO:0000256" key="1">
    <source>
        <dbReference type="SAM" id="SignalP"/>
    </source>
</evidence>
<accession>A0AAV7N1U4</accession>
<protein>
    <submittedName>
        <fullName evidence="2">Uncharacterized protein</fullName>
    </submittedName>
</protein>
<gene>
    <name evidence="2" type="ORF">NDU88_005888</name>
</gene>
<proteinExistence type="predicted"/>
<feature type="chain" id="PRO_5043361506" evidence="1">
    <location>
        <begin position="23"/>
        <end position="63"/>
    </location>
</feature>
<sequence length="63" mass="6636">ASTLVPLIKSCYLYFCMLGGQAASVAKSTPPSETNVASVWTLICSGHTVDPIWRLAIPVLTGV</sequence>
<feature type="non-terminal residue" evidence="2">
    <location>
        <position position="1"/>
    </location>
</feature>
<evidence type="ECO:0000313" key="3">
    <source>
        <dbReference type="Proteomes" id="UP001066276"/>
    </source>
</evidence>
<evidence type="ECO:0000313" key="2">
    <source>
        <dbReference type="EMBL" id="KAJ1108512.1"/>
    </source>
</evidence>
<feature type="non-terminal residue" evidence="2">
    <location>
        <position position="63"/>
    </location>
</feature>